<comment type="caution">
    <text evidence="3">The sequence shown here is derived from an EMBL/GenBank/DDBJ whole genome shotgun (WGS) entry which is preliminary data.</text>
</comment>
<keyword evidence="2" id="KW-0456">Lyase</keyword>
<dbReference type="InterPro" id="IPR013024">
    <property type="entry name" value="GGCT-like"/>
</dbReference>
<dbReference type="Pfam" id="PF04752">
    <property type="entry name" value="ChaC"/>
    <property type="match status" value="1"/>
</dbReference>
<dbReference type="PANTHER" id="PTHR12192:SF2">
    <property type="entry name" value="GLUTATHIONE-SPECIFIC GAMMA-GLUTAMYLCYCLOTRANSFERASE 2"/>
    <property type="match status" value="1"/>
</dbReference>
<dbReference type="GO" id="GO:0005737">
    <property type="term" value="C:cytoplasm"/>
    <property type="evidence" value="ECO:0007669"/>
    <property type="project" value="TreeGrafter"/>
</dbReference>
<gene>
    <name evidence="3" type="ORF">CLG85_13950</name>
</gene>
<dbReference type="EC" id="4.3.2.7" evidence="1"/>
<organism evidence="3">
    <name type="scientific">Alloyangia mangrovi</name>
    <dbReference type="NCBI Taxonomy" id="1779329"/>
    <lineage>
        <taxon>Bacteria</taxon>
        <taxon>Pseudomonadati</taxon>
        <taxon>Pseudomonadota</taxon>
        <taxon>Alphaproteobacteria</taxon>
        <taxon>Rhodobacterales</taxon>
        <taxon>Roseobacteraceae</taxon>
        <taxon>Alloyangia</taxon>
    </lineage>
</organism>
<protein>
    <recommendedName>
        <fullName evidence="1">glutathione-specific gamma-glutamylcyclotransferase</fullName>
        <ecNumber evidence="1">4.3.2.7</ecNumber>
    </recommendedName>
</protein>
<dbReference type="GO" id="GO:0006751">
    <property type="term" value="P:glutathione catabolic process"/>
    <property type="evidence" value="ECO:0007669"/>
    <property type="project" value="InterPro"/>
</dbReference>
<evidence type="ECO:0000256" key="2">
    <source>
        <dbReference type="ARBA" id="ARBA00023239"/>
    </source>
</evidence>
<evidence type="ECO:0000313" key="3">
    <source>
        <dbReference type="EMBL" id="PBD18576.1"/>
    </source>
</evidence>
<sequence>MQDMDKELHLTEEHVSRVFRDVPEGDDAAHWGWTRLDEAGIAAKAQEILAQRPEGPIEVFAYGSLLWKPEFRPAASRPGRAIGWHRAFCIELTSWRGTPEAPGLMMALMPGGDCTALLQEIDEAEVVPALEALVRREMPFAELAESYAWIEVEADKGPVQALTFYAPPKGQDLRRDLSLDQTAAIIARACGHAGSNAEYLHRTVTALAAQGIHDANLWRLQQLVAAEIDALD</sequence>
<proteinExistence type="predicted"/>
<dbReference type="InterPro" id="IPR006840">
    <property type="entry name" value="ChaC"/>
</dbReference>
<accession>A0A2A3JTP2</accession>
<dbReference type="AlphaFoldDB" id="A0A2A3JTP2"/>
<dbReference type="OrthoDB" id="9795692at2"/>
<dbReference type="CDD" id="cd06661">
    <property type="entry name" value="GGCT_like"/>
    <property type="match status" value="1"/>
</dbReference>
<dbReference type="Gene3D" id="3.10.490.10">
    <property type="entry name" value="Gamma-glutamyl cyclotransferase-like"/>
    <property type="match status" value="1"/>
</dbReference>
<reference evidence="3" key="1">
    <citation type="submission" date="2017-09" db="EMBL/GenBank/DDBJ databases">
        <title>Yangia sp. SAOS 153D whole genome sequencing.</title>
        <authorList>
            <person name="Verma A."/>
            <person name="Krishnamurthi S."/>
        </authorList>
    </citation>
    <scope>NUCLEOTIDE SEQUENCE [LARGE SCALE GENOMIC DNA]</scope>
    <source>
        <strain evidence="3">SAOS 153D</strain>
    </source>
</reference>
<name>A0A2A3JTP2_9RHOB</name>
<dbReference type="GO" id="GO:0061928">
    <property type="term" value="F:glutathione specific gamma-glutamylcyclotransferase activity"/>
    <property type="evidence" value="ECO:0007669"/>
    <property type="project" value="UniProtKB-EC"/>
</dbReference>
<dbReference type="EMBL" id="NTHN01000223">
    <property type="protein sequence ID" value="PBD18576.1"/>
    <property type="molecule type" value="Genomic_DNA"/>
</dbReference>
<dbReference type="PANTHER" id="PTHR12192">
    <property type="entry name" value="CATION TRANSPORT PROTEIN CHAC-RELATED"/>
    <property type="match status" value="1"/>
</dbReference>
<evidence type="ECO:0000256" key="1">
    <source>
        <dbReference type="ARBA" id="ARBA00012344"/>
    </source>
</evidence>